<reference evidence="1 2" key="1">
    <citation type="submission" date="2018-07" db="EMBL/GenBank/DDBJ databases">
        <title>Freshwater and sediment microbial communities from various areas in North America, analyzing microbe dynamics in response to fracking.</title>
        <authorList>
            <person name="Lamendella R."/>
        </authorList>
    </citation>
    <scope>NUCLEOTIDE SEQUENCE [LARGE SCALE GENOMIC DNA]</scope>
    <source>
        <strain evidence="1 2">160A</strain>
    </source>
</reference>
<dbReference type="EMBL" id="QPIZ01000041">
    <property type="protein sequence ID" value="RCW26095.1"/>
    <property type="molecule type" value="Genomic_DNA"/>
</dbReference>
<proteinExistence type="predicted"/>
<keyword evidence="2" id="KW-1185">Reference proteome</keyword>
<dbReference type="AlphaFoldDB" id="A0A2T0WZ77"/>
<dbReference type="InterPro" id="IPR045493">
    <property type="entry name" value="DUF6435"/>
</dbReference>
<protein>
    <recommendedName>
        <fullName evidence="3">Lacal_2735 family protein</fullName>
    </recommendedName>
</protein>
<comment type="caution">
    <text evidence="1">The sequence shown here is derived from an EMBL/GenBank/DDBJ whole genome shotgun (WGS) entry which is preliminary data.</text>
</comment>
<organism evidence="1 2">
    <name type="scientific">Marinilabilia salmonicolor</name>
    <dbReference type="NCBI Taxonomy" id="989"/>
    <lineage>
        <taxon>Bacteria</taxon>
        <taxon>Pseudomonadati</taxon>
        <taxon>Bacteroidota</taxon>
        <taxon>Bacteroidia</taxon>
        <taxon>Marinilabiliales</taxon>
        <taxon>Marinilabiliaceae</taxon>
        <taxon>Marinilabilia</taxon>
    </lineage>
</organism>
<dbReference type="NCBIfam" id="NF033487">
    <property type="entry name" value="Lacal_2735_fam"/>
    <property type="match status" value="1"/>
</dbReference>
<dbReference type="Proteomes" id="UP000252733">
    <property type="component" value="Unassembled WGS sequence"/>
</dbReference>
<accession>A0A2T0WZ77</accession>
<evidence type="ECO:0000313" key="2">
    <source>
        <dbReference type="Proteomes" id="UP000252733"/>
    </source>
</evidence>
<dbReference type="OrthoDB" id="1123018at2"/>
<name>A0A2T0WZ77_9BACT</name>
<evidence type="ECO:0008006" key="3">
    <source>
        <dbReference type="Google" id="ProtNLM"/>
    </source>
</evidence>
<dbReference type="RefSeq" id="WP_106154568.1">
    <property type="nucleotide sequence ID" value="NZ_PVTS01000022.1"/>
</dbReference>
<evidence type="ECO:0000313" key="1">
    <source>
        <dbReference type="EMBL" id="RCW26095.1"/>
    </source>
</evidence>
<gene>
    <name evidence="1" type="ORF">DFO77_14114</name>
</gene>
<sequence>MFNLFRRKTKIEVLNKKYQRLLNEAYKLSTINRKASDQKTAEANLILTKIELLKADQRG</sequence>